<gene>
    <name evidence="1" type="ORF">AVDCRST_MAG87-2310</name>
</gene>
<name>A0A6J4V8D4_9BACT</name>
<sequence>MEFLDRVTPRQNCQAKDIPVGTWTYYPNETDIDDRSQGTMHW</sequence>
<proteinExistence type="predicted"/>
<reference evidence="1" key="1">
    <citation type="submission" date="2020-02" db="EMBL/GenBank/DDBJ databases">
        <authorList>
            <person name="Meier V. D."/>
        </authorList>
    </citation>
    <scope>NUCLEOTIDE SEQUENCE</scope>
    <source>
        <strain evidence="1">AVDCRST_MAG87</strain>
    </source>
</reference>
<dbReference type="AlphaFoldDB" id="A0A6J4V8D4"/>
<accession>A0A6J4V8D4</accession>
<protein>
    <submittedName>
        <fullName evidence="1">Uncharacterized protein</fullName>
    </submittedName>
</protein>
<organism evidence="1">
    <name type="scientific">uncultured Thermomicrobiales bacterium</name>
    <dbReference type="NCBI Taxonomy" id="1645740"/>
    <lineage>
        <taxon>Bacteria</taxon>
        <taxon>Pseudomonadati</taxon>
        <taxon>Thermomicrobiota</taxon>
        <taxon>Thermomicrobia</taxon>
        <taxon>Thermomicrobiales</taxon>
        <taxon>environmental samples</taxon>
    </lineage>
</organism>
<dbReference type="EMBL" id="CADCWJ010000516">
    <property type="protein sequence ID" value="CAA9569934.1"/>
    <property type="molecule type" value="Genomic_DNA"/>
</dbReference>
<evidence type="ECO:0000313" key="1">
    <source>
        <dbReference type="EMBL" id="CAA9569934.1"/>
    </source>
</evidence>